<dbReference type="Gene3D" id="3.30.1140.40">
    <property type="entry name" value="Tctex-1"/>
    <property type="match status" value="1"/>
</dbReference>
<organism evidence="1 2">
    <name type="scientific">Tritrichomonas foetus</name>
    <dbReference type="NCBI Taxonomy" id="1144522"/>
    <lineage>
        <taxon>Eukaryota</taxon>
        <taxon>Metamonada</taxon>
        <taxon>Parabasalia</taxon>
        <taxon>Tritrichomonadida</taxon>
        <taxon>Tritrichomonadidae</taxon>
        <taxon>Tritrichomonas</taxon>
    </lineage>
</organism>
<dbReference type="CDD" id="cd21449">
    <property type="entry name" value="DLC-like_SF"/>
    <property type="match status" value="1"/>
</dbReference>
<evidence type="ECO:0000313" key="2">
    <source>
        <dbReference type="Proteomes" id="UP000179807"/>
    </source>
</evidence>
<evidence type="ECO:0000313" key="1">
    <source>
        <dbReference type="EMBL" id="OHS98947.1"/>
    </source>
</evidence>
<sequence>MNEEIQRTLGKYKYNPATKEEVIEQLTQTIINRFSTTFDNKFKFLTHCIFLTNGNQDFDTFSNNLWNSESDGFSIVDYNNDDFRFVMTVWGLFC</sequence>
<dbReference type="InterPro" id="IPR038586">
    <property type="entry name" value="Tctex-1-like_sf"/>
</dbReference>
<protein>
    <submittedName>
        <fullName evidence="1">Tctex-1 family protein</fullName>
    </submittedName>
</protein>
<reference evidence="1" key="1">
    <citation type="submission" date="2016-10" db="EMBL/GenBank/DDBJ databases">
        <authorList>
            <person name="Benchimol M."/>
            <person name="Almeida L.G."/>
            <person name="Vasconcelos A.T."/>
            <person name="Perreira-Neves A."/>
            <person name="Rosa I.A."/>
            <person name="Tasca T."/>
            <person name="Bogo M.R."/>
            <person name="de Souza W."/>
        </authorList>
    </citation>
    <scope>NUCLEOTIDE SEQUENCE [LARGE SCALE GENOMIC DNA]</scope>
    <source>
        <strain evidence="1">K</strain>
    </source>
</reference>
<dbReference type="EMBL" id="MLAK01001030">
    <property type="protein sequence ID" value="OHS98947.1"/>
    <property type="molecule type" value="Genomic_DNA"/>
</dbReference>
<dbReference type="VEuPathDB" id="TrichDB:TRFO_34674"/>
<dbReference type="RefSeq" id="XP_068352084.1">
    <property type="nucleotide sequence ID" value="XM_068509794.1"/>
</dbReference>
<name>A0A1J4JN27_9EUKA</name>
<dbReference type="Pfam" id="PF03645">
    <property type="entry name" value="Tctex-1"/>
    <property type="match status" value="1"/>
</dbReference>
<proteinExistence type="predicted"/>
<dbReference type="Proteomes" id="UP000179807">
    <property type="component" value="Unassembled WGS sequence"/>
</dbReference>
<keyword evidence="2" id="KW-1185">Reference proteome</keyword>
<dbReference type="InterPro" id="IPR005334">
    <property type="entry name" value="Tctex-1-like"/>
</dbReference>
<dbReference type="AlphaFoldDB" id="A0A1J4JN27"/>
<dbReference type="GeneID" id="94844498"/>
<accession>A0A1J4JN27</accession>
<comment type="caution">
    <text evidence="1">The sequence shown here is derived from an EMBL/GenBank/DDBJ whole genome shotgun (WGS) entry which is preliminary data.</text>
</comment>
<gene>
    <name evidence="1" type="ORF">TRFO_34674</name>
</gene>